<dbReference type="OrthoDB" id="232130at2157"/>
<dbReference type="AlphaFoldDB" id="M0NAC7"/>
<reference evidence="1 2" key="1">
    <citation type="journal article" date="2014" name="PLoS Genet.">
        <title>Phylogenetically driven sequencing of extremely halophilic archaea reveals strategies for static and dynamic osmo-response.</title>
        <authorList>
            <person name="Becker E.A."/>
            <person name="Seitzer P.M."/>
            <person name="Tritt A."/>
            <person name="Larsen D."/>
            <person name="Krusor M."/>
            <person name="Yao A.I."/>
            <person name="Wu D."/>
            <person name="Madern D."/>
            <person name="Eisen J.A."/>
            <person name="Darling A.E."/>
            <person name="Facciotti M.T."/>
        </authorList>
    </citation>
    <scope>NUCLEOTIDE SEQUENCE [LARGE SCALE GENOMIC DNA]</scope>
    <source>
        <strain evidence="1 2">DSM 8989</strain>
    </source>
</reference>
<keyword evidence="2" id="KW-1185">Reference proteome</keyword>
<evidence type="ECO:0000313" key="2">
    <source>
        <dbReference type="Proteomes" id="UP000011625"/>
    </source>
</evidence>
<evidence type="ECO:0008006" key="3">
    <source>
        <dbReference type="Google" id="ProtNLM"/>
    </source>
</evidence>
<dbReference type="InterPro" id="IPR036390">
    <property type="entry name" value="WH_DNA-bd_sf"/>
</dbReference>
<comment type="caution">
    <text evidence="1">The sequence shown here is derived from an EMBL/GenBank/DDBJ whole genome shotgun (WGS) entry which is preliminary data.</text>
</comment>
<evidence type="ECO:0000313" key="1">
    <source>
        <dbReference type="EMBL" id="EMA54508.1"/>
    </source>
</evidence>
<protein>
    <recommendedName>
        <fullName evidence="3">MarR family transcriptional regulator</fullName>
    </recommendedName>
</protein>
<sequence>MAENEPTHEISAEVADLLQRKGTLEIIVRIGEEDFLRHTDLRRELLMSSSTIQKRLKAGREHGLWDQRLEEWGDVTAKVYALTSLGDSLYARAKERELVELYQSRREIVRTIQNRERRVVLESSPADADWISDITMEEHDIQHVQKFLEQFTDSEST</sequence>
<dbReference type="EMBL" id="AOME01000027">
    <property type="protein sequence ID" value="EMA54508.1"/>
    <property type="molecule type" value="Genomic_DNA"/>
</dbReference>
<dbReference type="Gene3D" id="1.10.10.10">
    <property type="entry name" value="Winged helix-like DNA-binding domain superfamily/Winged helix DNA-binding domain"/>
    <property type="match status" value="1"/>
</dbReference>
<dbReference type="Proteomes" id="UP000011625">
    <property type="component" value="Unassembled WGS sequence"/>
</dbReference>
<dbReference type="SUPFAM" id="SSF46785">
    <property type="entry name" value="Winged helix' DNA-binding domain"/>
    <property type="match status" value="1"/>
</dbReference>
<organism evidence="1 2">
    <name type="scientific">Halococcus salifodinae DSM 8989</name>
    <dbReference type="NCBI Taxonomy" id="1227456"/>
    <lineage>
        <taxon>Archaea</taxon>
        <taxon>Methanobacteriati</taxon>
        <taxon>Methanobacteriota</taxon>
        <taxon>Stenosarchaea group</taxon>
        <taxon>Halobacteria</taxon>
        <taxon>Halobacteriales</taxon>
        <taxon>Halococcaceae</taxon>
        <taxon>Halococcus</taxon>
    </lineage>
</organism>
<dbReference type="RefSeq" id="WP_005041097.1">
    <property type="nucleotide sequence ID" value="NZ_AOME01000027.1"/>
</dbReference>
<accession>M0NAC7</accession>
<dbReference type="PATRIC" id="fig|1227456.3.peg.1133"/>
<name>M0NAC7_9EURY</name>
<proteinExistence type="predicted"/>
<gene>
    <name evidence="1" type="ORF">C450_05605</name>
</gene>
<dbReference type="InterPro" id="IPR036388">
    <property type="entry name" value="WH-like_DNA-bd_sf"/>
</dbReference>